<dbReference type="InterPro" id="IPR017896">
    <property type="entry name" value="4Fe4S_Fe-S-bd"/>
</dbReference>
<dbReference type="Pfam" id="PF13187">
    <property type="entry name" value="Fer4_9"/>
    <property type="match status" value="1"/>
</dbReference>
<dbReference type="PANTHER" id="PTHR24960:SF79">
    <property type="entry name" value="PHOTOSYSTEM I IRON-SULFUR CENTER"/>
    <property type="match status" value="1"/>
</dbReference>
<keyword evidence="2" id="KW-0004">4Fe-4S</keyword>
<dbReference type="PANTHER" id="PTHR24960">
    <property type="entry name" value="PHOTOSYSTEM I IRON-SULFUR CENTER-RELATED"/>
    <property type="match status" value="1"/>
</dbReference>
<keyword evidence="5" id="KW-0411">Iron-sulfur</keyword>
<dbReference type="EMBL" id="JAJMLW010000004">
    <property type="protein sequence ID" value="MCI2242801.1"/>
    <property type="molecule type" value="Genomic_DNA"/>
</dbReference>
<evidence type="ECO:0000259" key="6">
    <source>
        <dbReference type="PROSITE" id="PS51379"/>
    </source>
</evidence>
<evidence type="ECO:0000313" key="7">
    <source>
        <dbReference type="EMBL" id="MCI2242801.1"/>
    </source>
</evidence>
<evidence type="ECO:0000313" key="8">
    <source>
        <dbReference type="Proteomes" id="UP001430755"/>
    </source>
</evidence>
<gene>
    <name evidence="7" type="ORF">LPT13_10640</name>
</gene>
<dbReference type="Pfam" id="PF00037">
    <property type="entry name" value="Fer4"/>
    <property type="match status" value="1"/>
</dbReference>
<keyword evidence="4" id="KW-0408">Iron</keyword>
<dbReference type="Pfam" id="PF12800">
    <property type="entry name" value="Fer4_4"/>
    <property type="match status" value="1"/>
</dbReference>
<feature type="domain" description="4Fe-4S ferredoxin-type" evidence="6">
    <location>
        <begin position="53"/>
        <end position="83"/>
    </location>
</feature>
<comment type="caution">
    <text evidence="7">The sequence shown here is derived from an EMBL/GenBank/DDBJ whole genome shotgun (WGS) entry which is preliminary data.</text>
</comment>
<evidence type="ECO:0000256" key="5">
    <source>
        <dbReference type="ARBA" id="ARBA00023014"/>
    </source>
</evidence>
<accession>A0ABS9WIU5</accession>
<feature type="domain" description="4Fe-4S ferredoxin-type" evidence="6">
    <location>
        <begin position="289"/>
        <end position="318"/>
    </location>
</feature>
<evidence type="ECO:0000256" key="4">
    <source>
        <dbReference type="ARBA" id="ARBA00023004"/>
    </source>
</evidence>
<proteinExistence type="predicted"/>
<dbReference type="SUPFAM" id="SSF54862">
    <property type="entry name" value="4Fe-4S ferredoxins"/>
    <property type="match status" value="2"/>
</dbReference>
<dbReference type="Gene3D" id="3.30.70.20">
    <property type="match status" value="2"/>
</dbReference>
<reference evidence="7" key="1">
    <citation type="submission" date="2021-11" db="EMBL/GenBank/DDBJ databases">
        <title>A Novel Adlercreutzia Species, isolated from a Allomyrina dichotoma larva feces.</title>
        <authorList>
            <person name="Suh M.K."/>
        </authorList>
    </citation>
    <scope>NUCLEOTIDE SEQUENCE</scope>
    <source>
        <strain evidence="7">JBNU-10</strain>
    </source>
</reference>
<keyword evidence="8" id="KW-1185">Reference proteome</keyword>
<evidence type="ECO:0000256" key="1">
    <source>
        <dbReference type="ARBA" id="ARBA00001966"/>
    </source>
</evidence>
<organism evidence="7 8">
    <name type="scientific">Adlercreutzia faecimuris</name>
    <dbReference type="NCBI Taxonomy" id="2897341"/>
    <lineage>
        <taxon>Bacteria</taxon>
        <taxon>Bacillati</taxon>
        <taxon>Actinomycetota</taxon>
        <taxon>Coriobacteriia</taxon>
        <taxon>Eggerthellales</taxon>
        <taxon>Eggerthellaceae</taxon>
        <taxon>Adlercreutzia</taxon>
    </lineage>
</organism>
<comment type="cofactor">
    <cofactor evidence="1">
        <name>[4Fe-4S] cluster</name>
        <dbReference type="ChEBI" id="CHEBI:49883"/>
    </cofactor>
</comment>
<evidence type="ECO:0000256" key="3">
    <source>
        <dbReference type="ARBA" id="ARBA00022723"/>
    </source>
</evidence>
<evidence type="ECO:0000256" key="2">
    <source>
        <dbReference type="ARBA" id="ARBA00022485"/>
    </source>
</evidence>
<protein>
    <submittedName>
        <fullName evidence="7">4Fe-4S binding protein</fullName>
    </submittedName>
</protein>
<keyword evidence="3" id="KW-0479">Metal-binding</keyword>
<dbReference type="RefSeq" id="WP_242166333.1">
    <property type="nucleotide sequence ID" value="NZ_JAJMLW010000004.1"/>
</dbReference>
<dbReference type="InterPro" id="IPR050157">
    <property type="entry name" value="PSI_iron-sulfur_center"/>
</dbReference>
<sequence>MPTINDVMEMAEALESASVVAAPDRCVAVRNRNSTCRKCVDVCIADAIEVGNNELKVSNGACVACGSCVAVCPTGALIALDPMAEDLAVDIAGAVRAAGEGRAVFACARMAARNVGDPDKYAAVPCLGRMVEEDILDLAAHGASEVILVDGTCKTCKYRATGPAIDATVATARALLDAQGCAMPITRTSEFPPDILGDTMKARGAARRGFFTSATSMAKDVAMTAAEKAIADALNQRQQNKMATLRERLGVGKTGRLPQFEPERNYRLLDAMDALGQPVEPVIDTRRFGSVSIDPEECTGCGMCVMFCPTGALRYAEQEEEKPAASPKPVLASLAKEEEEDTGFRAVEFSAADCTQCRLCADACLQGCIAVSSAVETAELFDFEPRPLEIRRPGKRPRLFDRRR</sequence>
<dbReference type="Proteomes" id="UP001430755">
    <property type="component" value="Unassembled WGS sequence"/>
</dbReference>
<dbReference type="PROSITE" id="PS00198">
    <property type="entry name" value="4FE4S_FER_1"/>
    <property type="match status" value="2"/>
</dbReference>
<feature type="domain" description="4Fe-4S ferredoxin-type" evidence="6">
    <location>
        <begin position="345"/>
        <end position="374"/>
    </location>
</feature>
<dbReference type="PROSITE" id="PS51379">
    <property type="entry name" value="4FE4S_FER_2"/>
    <property type="match status" value="3"/>
</dbReference>
<name>A0ABS9WIU5_9ACTN</name>
<dbReference type="InterPro" id="IPR017900">
    <property type="entry name" value="4Fe4S_Fe_S_CS"/>
</dbReference>